<dbReference type="Proteomes" id="UP001461498">
    <property type="component" value="Unassembled WGS sequence"/>
</dbReference>
<accession>A0AAW1DF94</accession>
<feature type="chain" id="PRO_5043979548" evidence="1">
    <location>
        <begin position="20"/>
        <end position="127"/>
    </location>
</feature>
<dbReference type="InterPro" id="IPR031734">
    <property type="entry name" value="MBF2"/>
</dbReference>
<feature type="signal peptide" evidence="1">
    <location>
        <begin position="1"/>
        <end position="19"/>
    </location>
</feature>
<dbReference type="PANTHER" id="PTHR37685:SF1">
    <property type="entry name" value="GEO11136P1-RELATED"/>
    <property type="match status" value="1"/>
</dbReference>
<comment type="caution">
    <text evidence="2">The sequence shown here is derived from an EMBL/GenBank/DDBJ whole genome shotgun (WGS) entry which is preliminary data.</text>
</comment>
<sequence length="127" mass="14049">MDTKILLLLVLGFVATTWAYPKTACGSGPSHDLIMGQRQYGDRMLYTSREKKSKSILRVGVTDIKWPLRGMQIRETITRVEVLDQKHDGSGGCAFLVGGGVGSSFLNLHLKTQRGGSFDFLINIYGR</sequence>
<dbReference type="EMBL" id="JAPXFL010000004">
    <property type="protein sequence ID" value="KAK9507189.1"/>
    <property type="molecule type" value="Genomic_DNA"/>
</dbReference>
<protein>
    <submittedName>
        <fullName evidence="2">Uncharacterized protein</fullName>
    </submittedName>
</protein>
<dbReference type="PANTHER" id="PTHR37685">
    <property type="entry name" value="GEO11136P1-RELATED"/>
    <property type="match status" value="1"/>
</dbReference>
<evidence type="ECO:0000313" key="2">
    <source>
        <dbReference type="EMBL" id="KAK9507189.1"/>
    </source>
</evidence>
<dbReference type="Pfam" id="PF15868">
    <property type="entry name" value="MBF2"/>
    <property type="match status" value="1"/>
</dbReference>
<evidence type="ECO:0000313" key="3">
    <source>
        <dbReference type="Proteomes" id="UP001461498"/>
    </source>
</evidence>
<reference evidence="2 3" key="1">
    <citation type="submission" date="2022-12" db="EMBL/GenBank/DDBJ databases">
        <title>Chromosome-level genome assembly of true bugs.</title>
        <authorList>
            <person name="Ma L."/>
            <person name="Li H."/>
        </authorList>
    </citation>
    <scope>NUCLEOTIDE SEQUENCE [LARGE SCALE GENOMIC DNA]</scope>
    <source>
        <strain evidence="2">Lab_2022b</strain>
    </source>
</reference>
<keyword evidence="1" id="KW-0732">Signal</keyword>
<name>A0AAW1DF94_9HEMI</name>
<dbReference type="AlphaFoldDB" id="A0AAW1DF94"/>
<proteinExistence type="predicted"/>
<keyword evidence="3" id="KW-1185">Reference proteome</keyword>
<organism evidence="2 3">
    <name type="scientific">Rhynocoris fuscipes</name>
    <dbReference type="NCBI Taxonomy" id="488301"/>
    <lineage>
        <taxon>Eukaryota</taxon>
        <taxon>Metazoa</taxon>
        <taxon>Ecdysozoa</taxon>
        <taxon>Arthropoda</taxon>
        <taxon>Hexapoda</taxon>
        <taxon>Insecta</taxon>
        <taxon>Pterygota</taxon>
        <taxon>Neoptera</taxon>
        <taxon>Paraneoptera</taxon>
        <taxon>Hemiptera</taxon>
        <taxon>Heteroptera</taxon>
        <taxon>Panheteroptera</taxon>
        <taxon>Cimicomorpha</taxon>
        <taxon>Reduviidae</taxon>
        <taxon>Harpactorinae</taxon>
        <taxon>Harpactorini</taxon>
        <taxon>Rhynocoris</taxon>
    </lineage>
</organism>
<gene>
    <name evidence="2" type="ORF">O3M35_007097</name>
</gene>
<evidence type="ECO:0000256" key="1">
    <source>
        <dbReference type="SAM" id="SignalP"/>
    </source>
</evidence>